<organism evidence="1 2">
    <name type="scientific">Paenibacillus alvei TS-15</name>
    <dbReference type="NCBI Taxonomy" id="1117108"/>
    <lineage>
        <taxon>Bacteria</taxon>
        <taxon>Bacillati</taxon>
        <taxon>Bacillota</taxon>
        <taxon>Bacilli</taxon>
        <taxon>Bacillales</taxon>
        <taxon>Paenibacillaceae</taxon>
        <taxon>Paenibacillus</taxon>
    </lineage>
</organism>
<evidence type="ECO:0008006" key="3">
    <source>
        <dbReference type="Google" id="ProtNLM"/>
    </source>
</evidence>
<evidence type="ECO:0000313" key="2">
    <source>
        <dbReference type="Proteomes" id="UP000015344"/>
    </source>
</evidence>
<accession>S9SIM9</accession>
<protein>
    <recommendedName>
        <fullName evidence="3">Gp5/Type VI secretion system Vgr protein OB-fold domain-containing protein</fullName>
    </recommendedName>
</protein>
<gene>
    <name evidence="1" type="ORF">PAALTS15_18978</name>
</gene>
<dbReference type="AlphaFoldDB" id="S9SIM9"/>
<reference evidence="1 2" key="1">
    <citation type="submission" date="2013-05" db="EMBL/GenBank/DDBJ databases">
        <authorList>
            <person name="Strain E.A."/>
            <person name="Brown E."/>
            <person name="Allard M.W."/>
            <person name="Luo Y.L."/>
        </authorList>
    </citation>
    <scope>NUCLEOTIDE SEQUENCE [LARGE SCALE GENOMIC DNA]</scope>
    <source>
        <strain evidence="1 2">TS-15</strain>
    </source>
</reference>
<dbReference type="Proteomes" id="UP000015344">
    <property type="component" value="Unassembled WGS sequence"/>
</dbReference>
<comment type="caution">
    <text evidence="1">The sequence shown here is derived from an EMBL/GenBank/DDBJ whole genome shotgun (WGS) entry which is preliminary data.</text>
</comment>
<sequence>MKDGLLLTRYDLQAEQDIRYARYENDQATGIALTGSVLQVQQDLVQLQLDIVPKQDPAKACWFPVATRYAVEEHSGWYDMPEVGERVELYLPTSREHEAYVMDSRQHRQGQGEPDVKVWRHAQGSGVDMSKQDLTLSTSGAFSITLHEGNGITVSSPGDVRIQGGHVRLDAGQELSLTAGSSLYLLLTLERMVLRQQNKIRCWKVGTG</sequence>
<dbReference type="PATRIC" id="fig|1117108.3.peg.3902"/>
<dbReference type="EMBL" id="ATMT01000064">
    <property type="protein sequence ID" value="EPY05642.1"/>
    <property type="molecule type" value="Genomic_DNA"/>
</dbReference>
<name>S9SIM9_PAEAL</name>
<evidence type="ECO:0000313" key="1">
    <source>
        <dbReference type="EMBL" id="EPY05642.1"/>
    </source>
</evidence>
<proteinExistence type="predicted"/>
<dbReference type="eggNOG" id="COG3501">
    <property type="taxonomic scope" value="Bacteria"/>
</dbReference>